<dbReference type="Pfam" id="PF00656">
    <property type="entry name" value="Peptidase_C14"/>
    <property type="match status" value="1"/>
</dbReference>
<gene>
    <name evidence="4" type="ORF">BC008_41845</name>
</gene>
<feature type="compositionally biased region" description="Low complexity" evidence="1">
    <location>
        <begin position="73"/>
        <end position="86"/>
    </location>
</feature>
<keyword evidence="5" id="KW-1185">Reference proteome</keyword>
<dbReference type="EMBL" id="LMTZ01000107">
    <property type="protein sequence ID" value="KST65475.1"/>
    <property type="molecule type" value="Genomic_DNA"/>
</dbReference>
<evidence type="ECO:0000313" key="4">
    <source>
        <dbReference type="EMBL" id="KST65475.1"/>
    </source>
</evidence>
<dbReference type="SUPFAM" id="SSF52129">
    <property type="entry name" value="Caspase-like"/>
    <property type="match status" value="1"/>
</dbReference>
<dbReference type="Gene3D" id="3.90.1580.10">
    <property type="entry name" value="paralog of FGE (formylglycine-generating enzyme)"/>
    <property type="match status" value="1"/>
</dbReference>
<comment type="caution">
    <text evidence="4">The sequence shown here is derived from an EMBL/GenBank/DDBJ whole genome shotgun (WGS) entry which is preliminary data.</text>
</comment>
<sequence>MSNEASSKFEKLIATLQQQLKLTSVEIADILWLAQQSKITIKKNSNANPTTEELDKLAEAKDRTKQTSEKTDTSTTPVVTQPTQSQAEVIAKSNPSGSSSSSTSGDTLEIKVPDAPGLRQPLKLARALRPLIQRIDSQTEIILDEEATTKRIADERISIPVFQPVQEPAFDLILVVDESNTMIFWRKTIQQLHKLLKVQGAFRDVQVWRMGTKEEIYLRRGMGTKASTYRHCQPRSLIDPSGKRLFLIASDCVADIWHNGKAFEMLKIWAQKHPVAIIQMLPQWLWQRTGLSLGAKVQFSSLNPRIPNQDLLIKKILLWDDIDFRMGTKIPIFTLEEDSAKTWSKMIGGRGEAYVTGFVFSPNLEDFTSFTLPDEDSSRPEIEEPETTEEITSNFRRTASRIARKLASLLSAAPIINLPIVRIIQAQMFPQSQQVHVAEVFLGGIIKRKQESKTEKNEITSETNPDEIEFEFISEDVRNNFLDAAPISDSLEIIEVISKYFAKKLDKTLLEFNALLRKPQQVDEENREEIKPFALLSAKVLKRLGGDYVRFAEEMEQGWDDQIFEVASTDSTSMSKKVRNIYAVLVGIDNYPNPTFRLKSCVNDVAALEEYLRSQIKAEVQLHLKTLKDREATRQAIIDSFRQHLCQAESNDVALFYYAGHGSQELAPPEFWDFEPDKLNNTLVCYDSHLEGGWDLADKELDKLISEIAQKNPHIILILDCSHSGSRTRNPSQQTAVRESFSNDERTRPLDSFIFSPEEILNLTTSGKQNFDLPTGRHILFASCQKSETAKEYRTDDGISRGAFSYFLTETLKQTQGNLTYRDLFQRTNALVRSKIRNQSPQLEATIAEDLDQLFLSGAIGSRYSYCTVSYHKVYGWVIDGGAIHGIPHPNGEETMHLALFPIEAQRQDLRKLSNKIGEAKVTEVLPQLSKIEISSDMNFDLQQTFKAVITSLPLPPKAVSFVGDLEGVQLLREALPIITYNFKPSLYVREIRGNNRAELKVLAHNEEYIITRTGNSLPIVKPIQGYTKNNAIKIIKRLEHISRWIIISQLSNIQTNEIKAGDVKMEVINKDGEVLSPSRDMHFSYKYQDEKLQPPEFKLKLTNTTNKTLYCTLVCISDSYSISAPFFESGCIKLEAQQEAYALDGEELLLEIPDDYWEQGITEYQDIVKLIVCEGEFDGRLLTQGKLDAPHNVSRNTISRGQSSLEHLMNRMQNREIRPKGNAFRFDDWYIEDIRFTTVRPLPTPEKEENTLVLLSDISFETVTVNSCGEIINRETKTAQYFTENIPDNITLDMVYIPGGKFMMGTADEEVERLIEKFPDYEEYFRWEQPQHEVTVPAFFMGKYPVTQAQWKAVANLPQVEKELKLDPSEFKGDMLPVEQVDWFDAVEFCKRLSNHTGKQYRLPSEAEWEYACRAGTTTPFHFGETITHELANYDVQNTFAEEPQGEYTEKTTPVGTFPPNPFCLYDMHGNVWEWCYDEWHNSYENAPFDGSSLHNANNINTKNNDRVLRGSSWLNNPLICRSTLRVRNNPVNRDGSYGFRVVCVVSFRALP</sequence>
<dbReference type="Proteomes" id="UP000053372">
    <property type="component" value="Unassembled WGS sequence"/>
</dbReference>
<feature type="region of interest" description="Disordered" evidence="1">
    <location>
        <begin position="44"/>
        <end position="112"/>
    </location>
</feature>
<dbReference type="InterPro" id="IPR047738">
    <property type="entry name" value="SAV_2336-like_N"/>
</dbReference>
<feature type="region of interest" description="Disordered" evidence="1">
    <location>
        <begin position="724"/>
        <end position="744"/>
    </location>
</feature>
<dbReference type="OrthoDB" id="3981129at2"/>
<dbReference type="PANTHER" id="PTHR23150:SF19">
    <property type="entry name" value="FORMYLGLYCINE-GENERATING ENZYME"/>
    <property type="match status" value="1"/>
</dbReference>
<feature type="compositionally biased region" description="Polar residues" evidence="1">
    <location>
        <begin position="724"/>
        <end position="737"/>
    </location>
</feature>
<dbReference type="GO" id="GO:0006508">
    <property type="term" value="P:proteolysis"/>
    <property type="evidence" value="ECO:0007669"/>
    <property type="project" value="InterPro"/>
</dbReference>
<reference evidence="4 5" key="1">
    <citation type="journal article" date="2015" name="Genome Announc.">
        <title>Draft Genome of the Euendolithic (true boring) Cyanobacterium Mastigocoleus testarum strain BC008.</title>
        <authorList>
            <person name="Guida B.S."/>
            <person name="Garcia-Pichel F."/>
        </authorList>
    </citation>
    <scope>NUCLEOTIDE SEQUENCE [LARGE SCALE GENOMIC DNA]</scope>
    <source>
        <strain evidence="4 5">BC008</strain>
    </source>
</reference>
<dbReference type="RefSeq" id="WP_058184023.1">
    <property type="nucleotide sequence ID" value="NZ_LMTZ01000107.1"/>
</dbReference>
<dbReference type="PANTHER" id="PTHR23150">
    <property type="entry name" value="SULFATASE MODIFYING FACTOR 1, 2"/>
    <property type="match status" value="1"/>
</dbReference>
<dbReference type="NCBIfam" id="NF041121">
    <property type="entry name" value="SAV_2336_NTERM"/>
    <property type="match status" value="1"/>
</dbReference>
<feature type="compositionally biased region" description="Low complexity" evidence="1">
    <location>
        <begin position="93"/>
        <end position="104"/>
    </location>
</feature>
<feature type="domain" description="Sulfatase-modifying factor enzyme-like" evidence="3">
    <location>
        <begin position="1294"/>
        <end position="1544"/>
    </location>
</feature>
<dbReference type="InterPro" id="IPR051043">
    <property type="entry name" value="Sulfatase_Mod_Factor_Kinase"/>
</dbReference>
<organism evidence="4 5">
    <name type="scientific">Mastigocoleus testarum BC008</name>
    <dbReference type="NCBI Taxonomy" id="371196"/>
    <lineage>
        <taxon>Bacteria</taxon>
        <taxon>Bacillati</taxon>
        <taxon>Cyanobacteriota</taxon>
        <taxon>Cyanophyceae</taxon>
        <taxon>Nostocales</taxon>
        <taxon>Hapalosiphonaceae</taxon>
        <taxon>Mastigocoleus</taxon>
    </lineage>
</organism>
<proteinExistence type="predicted"/>
<evidence type="ECO:0000313" key="5">
    <source>
        <dbReference type="Proteomes" id="UP000053372"/>
    </source>
</evidence>
<evidence type="ECO:0000259" key="3">
    <source>
        <dbReference type="Pfam" id="PF03781"/>
    </source>
</evidence>
<dbReference type="SUPFAM" id="SSF56436">
    <property type="entry name" value="C-type lectin-like"/>
    <property type="match status" value="1"/>
</dbReference>
<dbReference type="InterPro" id="IPR029030">
    <property type="entry name" value="Caspase-like_dom_sf"/>
</dbReference>
<dbReference type="Pfam" id="PF03781">
    <property type="entry name" value="FGE-sulfatase"/>
    <property type="match status" value="1"/>
</dbReference>
<dbReference type="Gene3D" id="3.40.50.1460">
    <property type="match status" value="1"/>
</dbReference>
<dbReference type="InterPro" id="IPR011600">
    <property type="entry name" value="Pept_C14_caspase"/>
</dbReference>
<dbReference type="InterPro" id="IPR016187">
    <property type="entry name" value="CTDL_fold"/>
</dbReference>
<name>A0A0V7ZLN9_9CYAN</name>
<protein>
    <submittedName>
        <fullName evidence="4">Uncharacterized protein</fullName>
    </submittedName>
</protein>
<dbReference type="GO" id="GO:0120147">
    <property type="term" value="F:formylglycine-generating oxidase activity"/>
    <property type="evidence" value="ECO:0007669"/>
    <property type="project" value="TreeGrafter"/>
</dbReference>
<dbReference type="GO" id="GO:0004197">
    <property type="term" value="F:cysteine-type endopeptidase activity"/>
    <property type="evidence" value="ECO:0007669"/>
    <property type="project" value="InterPro"/>
</dbReference>
<dbReference type="InterPro" id="IPR005532">
    <property type="entry name" value="SUMF_dom"/>
</dbReference>
<evidence type="ECO:0000256" key="1">
    <source>
        <dbReference type="SAM" id="MobiDB-lite"/>
    </source>
</evidence>
<feature type="domain" description="Peptidase C14 caspase" evidence="2">
    <location>
        <begin position="582"/>
        <end position="850"/>
    </location>
</feature>
<feature type="compositionally biased region" description="Basic and acidic residues" evidence="1">
    <location>
        <begin position="53"/>
        <end position="72"/>
    </location>
</feature>
<evidence type="ECO:0000259" key="2">
    <source>
        <dbReference type="Pfam" id="PF00656"/>
    </source>
</evidence>
<dbReference type="InterPro" id="IPR042095">
    <property type="entry name" value="SUMF_sf"/>
</dbReference>
<accession>A0A0V7ZLN9</accession>